<keyword evidence="2" id="KW-1185">Reference proteome</keyword>
<dbReference type="OrthoDB" id="4500473at2759"/>
<dbReference type="AlphaFoldDB" id="A0A9Q0AUM3"/>
<gene>
    <name evidence="1" type="ORF">JX265_001464</name>
</gene>
<evidence type="ECO:0000313" key="2">
    <source>
        <dbReference type="Proteomes" id="UP000829685"/>
    </source>
</evidence>
<comment type="caution">
    <text evidence="1">The sequence shown here is derived from an EMBL/GenBank/DDBJ whole genome shotgun (WGS) entry which is preliminary data.</text>
</comment>
<protein>
    <submittedName>
        <fullName evidence="1">Uncharacterized protein</fullName>
    </submittedName>
</protein>
<dbReference type="EMBL" id="JAFIMR010000003">
    <property type="protein sequence ID" value="KAI1879843.1"/>
    <property type="molecule type" value="Genomic_DNA"/>
</dbReference>
<accession>A0A9Q0AUM3</accession>
<sequence length="299" mass="32892">MPNSSGRIAGDMKWHIYRYPSKPGTLMSLGTILTQPDNLEEPLHVPSGTGPFLPHQLLDQTDAVQRVIRSELTNKFGTQLQAVLPINPFISAGGGAETQWSKSRAVTAEALGISARVLRPDAAREYLEAQLSLPKIVRYVREGFFAKSLYVIVGVATAKKFYLSETLSSERAASVEGKVQFPMAGVDVGVGPSVSMVEERGSDADIQGECDFAYRVREFVYSKRKKQIKDKSTDFVKGTLFGLDEGVELDAGFELRGRVSPQAFLPAEGDAKTMEEFPVLDYIEDYDEEFGDNDSSFTT</sequence>
<organism evidence="1 2">
    <name type="scientific">Neoarthrinium moseri</name>
    <dbReference type="NCBI Taxonomy" id="1658444"/>
    <lineage>
        <taxon>Eukaryota</taxon>
        <taxon>Fungi</taxon>
        <taxon>Dikarya</taxon>
        <taxon>Ascomycota</taxon>
        <taxon>Pezizomycotina</taxon>
        <taxon>Sordariomycetes</taxon>
        <taxon>Xylariomycetidae</taxon>
        <taxon>Amphisphaeriales</taxon>
        <taxon>Apiosporaceae</taxon>
        <taxon>Neoarthrinium</taxon>
    </lineage>
</organism>
<evidence type="ECO:0000313" key="1">
    <source>
        <dbReference type="EMBL" id="KAI1879843.1"/>
    </source>
</evidence>
<dbReference type="Proteomes" id="UP000829685">
    <property type="component" value="Unassembled WGS sequence"/>
</dbReference>
<proteinExistence type="predicted"/>
<reference evidence="1" key="1">
    <citation type="submission" date="2021-03" db="EMBL/GenBank/DDBJ databases">
        <title>Revisited historic fungal species revealed as producer of novel bioactive compounds through whole genome sequencing and comparative genomics.</title>
        <authorList>
            <person name="Vignolle G.A."/>
            <person name="Hochenegger N."/>
            <person name="Mach R.L."/>
            <person name="Mach-Aigner A.R."/>
            <person name="Javad Rahimi M."/>
            <person name="Salim K.A."/>
            <person name="Chan C.M."/>
            <person name="Lim L.B.L."/>
            <person name="Cai F."/>
            <person name="Druzhinina I.S."/>
            <person name="U'Ren J.M."/>
            <person name="Derntl C."/>
        </authorList>
    </citation>
    <scope>NUCLEOTIDE SEQUENCE</scope>
    <source>
        <strain evidence="1">TUCIM 5799</strain>
    </source>
</reference>
<name>A0A9Q0AUM3_9PEZI</name>